<dbReference type="PANTHER" id="PTHR43201">
    <property type="entry name" value="ACYL-COA SYNTHETASE"/>
    <property type="match status" value="1"/>
</dbReference>
<sequence>MTENKYHKKFKLNGHSFASEMDVLEYTKKINSEIHTFLKEWFHKNDFITVKTSGSTGIPKAIYLKKELMKNSALATGEFFKLKEKTKALMCLSVGYIAGKMMLIRALTLGWELDIVPPNSYPLEKIEKEYDFTALVPMQLQNSLHKLHFIKKLIVGGGVVSKELVKKLEAVSTEVFATYGMTETITHIAVKQLNHCSSKKQDNHFYTVLPNVKIYKDKRECLVIKAPKVAEELVITNDVVALVTDTKFEWLGRFDTIINSGGIKLLPEKIEQKLSPIISQRFFVIGIPDEKLGEKLALILEGIPSAEIKRRLSLEIQNLESLSKYEKPKEIYFTSQFIETATKKIRREATLNHIDFNH</sequence>
<dbReference type="Gene3D" id="3.30.300.30">
    <property type="match status" value="1"/>
</dbReference>
<dbReference type="Pfam" id="PF00501">
    <property type="entry name" value="AMP-binding"/>
    <property type="match status" value="1"/>
</dbReference>
<organism evidence="4 5">
    <name type="scientific">Tenacibaculum maritimum NCIMB 2154</name>
    <dbReference type="NCBI Taxonomy" id="1349785"/>
    <lineage>
        <taxon>Bacteria</taxon>
        <taxon>Pseudomonadati</taxon>
        <taxon>Bacteroidota</taxon>
        <taxon>Flavobacteriia</taxon>
        <taxon>Flavobacteriales</taxon>
        <taxon>Flavobacteriaceae</taxon>
        <taxon>Tenacibaculum</taxon>
    </lineage>
</organism>
<evidence type="ECO:0000256" key="2">
    <source>
        <dbReference type="ARBA" id="ARBA00022598"/>
    </source>
</evidence>
<dbReference type="GeneID" id="47722807"/>
<evidence type="ECO:0000256" key="1">
    <source>
        <dbReference type="ARBA" id="ARBA00006432"/>
    </source>
</evidence>
<dbReference type="InterPro" id="IPR045851">
    <property type="entry name" value="AMP-bd_C_sf"/>
</dbReference>
<dbReference type="PANTHER" id="PTHR43201:SF5">
    <property type="entry name" value="MEDIUM-CHAIN ACYL-COA LIGASE ACSF2, MITOCHONDRIAL"/>
    <property type="match status" value="1"/>
</dbReference>
<feature type="domain" description="AMP-dependent synthetase/ligase" evidence="3">
    <location>
        <begin position="41"/>
        <end position="215"/>
    </location>
</feature>
<reference evidence="4 5" key="1">
    <citation type="submission" date="2016-11" db="EMBL/GenBank/DDBJ databases">
        <authorList>
            <person name="Jaros S."/>
            <person name="Januszkiewicz K."/>
            <person name="Wedrychowicz H."/>
        </authorList>
    </citation>
    <scope>NUCLEOTIDE SEQUENCE [LARGE SCALE GENOMIC DNA]</scope>
    <source>
        <strain evidence="4">NCIMB 2154T</strain>
    </source>
</reference>
<dbReference type="InterPro" id="IPR042099">
    <property type="entry name" value="ANL_N_sf"/>
</dbReference>
<keyword evidence="2 4" id="KW-0436">Ligase</keyword>
<name>A0A2H1E922_9FLAO</name>
<proteinExistence type="inferred from homology"/>
<dbReference type="InterPro" id="IPR000873">
    <property type="entry name" value="AMP-dep_synth/lig_dom"/>
</dbReference>
<dbReference type="SUPFAM" id="SSF56801">
    <property type="entry name" value="Acetyl-CoA synthetase-like"/>
    <property type="match status" value="1"/>
</dbReference>
<dbReference type="AlphaFoldDB" id="A0A2H1E922"/>
<dbReference type="Gene3D" id="3.40.50.12780">
    <property type="entry name" value="N-terminal domain of ligase-like"/>
    <property type="match status" value="1"/>
</dbReference>
<comment type="similarity">
    <text evidence="1">Belongs to the ATP-dependent AMP-binding enzyme family.</text>
</comment>
<evidence type="ECO:0000259" key="3">
    <source>
        <dbReference type="Pfam" id="PF00501"/>
    </source>
</evidence>
<protein>
    <submittedName>
        <fullName evidence="4">Putative O-succinylbenzoate--CoA ligase</fullName>
    </submittedName>
</protein>
<evidence type="ECO:0000313" key="5">
    <source>
        <dbReference type="Proteomes" id="UP000231564"/>
    </source>
</evidence>
<keyword evidence="5" id="KW-1185">Reference proteome</keyword>
<evidence type="ECO:0000313" key="4">
    <source>
        <dbReference type="EMBL" id="SFZ81743.1"/>
    </source>
</evidence>
<dbReference type="RefSeq" id="WP_024741634.1">
    <property type="nucleotide sequence ID" value="NZ_BAUG01000031.1"/>
</dbReference>
<dbReference type="GO" id="GO:0031956">
    <property type="term" value="F:medium-chain fatty acid-CoA ligase activity"/>
    <property type="evidence" value="ECO:0007669"/>
    <property type="project" value="TreeGrafter"/>
</dbReference>
<dbReference type="KEGG" id="tmar:MARIT_1267"/>
<dbReference type="GO" id="GO:0006631">
    <property type="term" value="P:fatty acid metabolic process"/>
    <property type="evidence" value="ECO:0007669"/>
    <property type="project" value="TreeGrafter"/>
</dbReference>
<gene>
    <name evidence="4" type="ORF">MARIT_1267</name>
</gene>
<dbReference type="Proteomes" id="UP000231564">
    <property type="component" value="Chromosome MARIT"/>
</dbReference>
<dbReference type="STRING" id="1349785.GCA_000509405_01092"/>
<dbReference type="EMBL" id="LT634361">
    <property type="protein sequence ID" value="SFZ81743.1"/>
    <property type="molecule type" value="Genomic_DNA"/>
</dbReference>
<accession>A0A2H1E922</accession>